<proteinExistence type="predicted"/>
<name>A0A9P5TJT1_GYMJU</name>
<dbReference type="Proteomes" id="UP000724874">
    <property type="component" value="Unassembled WGS sequence"/>
</dbReference>
<accession>A0A9P5TJT1</accession>
<protein>
    <submittedName>
        <fullName evidence="1">Uncharacterized protein</fullName>
    </submittedName>
</protein>
<sequence>MNPVLTSELWHLYFFFRSNVLHDTMHFLLHFEAFCRLQNVGLLLPSNTSTQSLSTIAPRPYIATLGVSYCTDSFNLNAGYKVCLDAWPIHCYSLNCSTMDAPYSPTLRPDSYGSTRFLLPDLSPFACPNYYLLRFNVLFFPGTLSAFYHLLGIC</sequence>
<evidence type="ECO:0000313" key="1">
    <source>
        <dbReference type="EMBL" id="KAF8883610.1"/>
    </source>
</evidence>
<organism evidence="1 2">
    <name type="scientific">Gymnopilus junonius</name>
    <name type="common">Spectacular rustgill mushroom</name>
    <name type="synonym">Gymnopilus spectabilis subsp. junonius</name>
    <dbReference type="NCBI Taxonomy" id="109634"/>
    <lineage>
        <taxon>Eukaryota</taxon>
        <taxon>Fungi</taxon>
        <taxon>Dikarya</taxon>
        <taxon>Basidiomycota</taxon>
        <taxon>Agaricomycotina</taxon>
        <taxon>Agaricomycetes</taxon>
        <taxon>Agaricomycetidae</taxon>
        <taxon>Agaricales</taxon>
        <taxon>Agaricineae</taxon>
        <taxon>Hymenogastraceae</taxon>
        <taxon>Gymnopilus</taxon>
    </lineage>
</organism>
<evidence type="ECO:0000313" key="2">
    <source>
        <dbReference type="Proteomes" id="UP000724874"/>
    </source>
</evidence>
<reference evidence="1" key="1">
    <citation type="submission" date="2020-11" db="EMBL/GenBank/DDBJ databases">
        <authorList>
            <consortium name="DOE Joint Genome Institute"/>
            <person name="Ahrendt S."/>
            <person name="Riley R."/>
            <person name="Andreopoulos W."/>
            <person name="LaButti K."/>
            <person name="Pangilinan J."/>
            <person name="Ruiz-duenas F.J."/>
            <person name="Barrasa J.M."/>
            <person name="Sanchez-Garcia M."/>
            <person name="Camarero S."/>
            <person name="Miyauchi S."/>
            <person name="Serrano A."/>
            <person name="Linde D."/>
            <person name="Babiker R."/>
            <person name="Drula E."/>
            <person name="Ayuso-Fernandez I."/>
            <person name="Pacheco R."/>
            <person name="Padilla G."/>
            <person name="Ferreira P."/>
            <person name="Barriuso J."/>
            <person name="Kellner H."/>
            <person name="Castanera R."/>
            <person name="Alfaro M."/>
            <person name="Ramirez L."/>
            <person name="Pisabarro A.G."/>
            <person name="Kuo A."/>
            <person name="Tritt A."/>
            <person name="Lipzen A."/>
            <person name="He G."/>
            <person name="Yan M."/>
            <person name="Ng V."/>
            <person name="Cullen D."/>
            <person name="Martin F."/>
            <person name="Rosso M.-N."/>
            <person name="Henrissat B."/>
            <person name="Hibbett D."/>
            <person name="Martinez A.T."/>
            <person name="Grigoriev I.V."/>
        </authorList>
    </citation>
    <scope>NUCLEOTIDE SEQUENCE</scope>
    <source>
        <strain evidence="1">AH 44721</strain>
    </source>
</reference>
<dbReference type="AlphaFoldDB" id="A0A9P5TJT1"/>
<comment type="caution">
    <text evidence="1">The sequence shown here is derived from an EMBL/GenBank/DDBJ whole genome shotgun (WGS) entry which is preliminary data.</text>
</comment>
<keyword evidence="2" id="KW-1185">Reference proteome</keyword>
<dbReference type="EMBL" id="JADNYJ010000114">
    <property type="protein sequence ID" value="KAF8883610.1"/>
    <property type="molecule type" value="Genomic_DNA"/>
</dbReference>
<gene>
    <name evidence="1" type="ORF">CPB84DRAFT_1789851</name>
</gene>